<dbReference type="Proteomes" id="UP001441944">
    <property type="component" value="Unassembled WGS sequence"/>
</dbReference>
<name>A0ABQ0ALV9_9RHOB</name>
<comment type="caution">
    <text evidence="1">The sequence shown here is derived from an EMBL/GenBank/DDBJ whole genome shotgun (WGS) entry which is preliminary data.</text>
</comment>
<proteinExistence type="predicted"/>
<gene>
    <name evidence="1" type="ORF">NBRC116598_22680</name>
</gene>
<keyword evidence="2" id="KW-1185">Reference proteome</keyword>
<evidence type="ECO:0000313" key="2">
    <source>
        <dbReference type="Proteomes" id="UP001441944"/>
    </source>
</evidence>
<dbReference type="RefSeq" id="WP_295454631.1">
    <property type="nucleotide sequence ID" value="NZ_BAABWU010000008.1"/>
</dbReference>
<organism evidence="1 2">
    <name type="scientific">Pseudophaeobacter arcticus</name>
    <dbReference type="NCBI Taxonomy" id="385492"/>
    <lineage>
        <taxon>Bacteria</taxon>
        <taxon>Pseudomonadati</taxon>
        <taxon>Pseudomonadota</taxon>
        <taxon>Alphaproteobacteria</taxon>
        <taxon>Rhodobacterales</taxon>
        <taxon>Paracoccaceae</taxon>
        <taxon>Pseudophaeobacter</taxon>
    </lineage>
</organism>
<reference evidence="1 2" key="1">
    <citation type="submission" date="2024-04" db="EMBL/GenBank/DDBJ databases">
        <title>Draft genome sequence of Pseudophaeobacter arcticus NBRC 116598.</title>
        <authorList>
            <person name="Miyakawa T."/>
            <person name="Kusuya Y."/>
            <person name="Miura T."/>
        </authorList>
    </citation>
    <scope>NUCLEOTIDE SEQUENCE [LARGE SCALE GENOMIC DNA]</scope>
    <source>
        <strain evidence="1 2">SU-CL00105</strain>
    </source>
</reference>
<dbReference type="EMBL" id="BAABWU010000008">
    <property type="protein sequence ID" value="GAA6196824.1"/>
    <property type="molecule type" value="Genomic_DNA"/>
</dbReference>
<protein>
    <submittedName>
        <fullName evidence="1">Uncharacterized protein</fullName>
    </submittedName>
</protein>
<evidence type="ECO:0000313" key="1">
    <source>
        <dbReference type="EMBL" id="GAA6196824.1"/>
    </source>
</evidence>
<sequence length="70" mass="7816">MTLTNLIDLIAEVAAKRATQEGGTKEETPNAVILIIEPILTGLRQAAPQITKLVFVSSFWPRQFCDSRRF</sequence>
<accession>A0ABQ0ALV9</accession>